<dbReference type="GO" id="GO:0005829">
    <property type="term" value="C:cytosol"/>
    <property type="evidence" value="ECO:0007669"/>
    <property type="project" value="TreeGrafter"/>
</dbReference>
<comment type="cofactor">
    <cofactor evidence="6">
        <name>Mg(2+)</name>
        <dbReference type="ChEBI" id="CHEBI:18420"/>
    </cofactor>
</comment>
<organism evidence="10 11">
    <name type="scientific">Streptomyces venezuelae (strain ATCC 10712 / CBS 650.69 / DSM 40230 / JCM 4526 / NBRC 13096 / PD 04745)</name>
    <dbReference type="NCBI Taxonomy" id="953739"/>
    <lineage>
        <taxon>Bacteria</taxon>
        <taxon>Bacillati</taxon>
        <taxon>Actinomycetota</taxon>
        <taxon>Actinomycetes</taxon>
        <taxon>Kitasatosporales</taxon>
        <taxon>Streptomycetaceae</taxon>
        <taxon>Streptomyces</taxon>
    </lineage>
</organism>
<dbReference type="GO" id="GO:0046872">
    <property type="term" value="F:metal ion binding"/>
    <property type="evidence" value="ECO:0007669"/>
    <property type="project" value="UniProtKB-KW"/>
</dbReference>
<evidence type="ECO:0000256" key="3">
    <source>
        <dbReference type="ARBA" id="ARBA00022741"/>
    </source>
</evidence>
<dbReference type="EMBL" id="FR845719">
    <property type="protein sequence ID" value="CCA56619.1"/>
    <property type="molecule type" value="Genomic_DNA"/>
</dbReference>
<dbReference type="InterPro" id="IPR032387">
    <property type="entry name" value="ACAS_N"/>
</dbReference>
<comment type="similarity">
    <text evidence="1 6">Belongs to the ATP-dependent AMP-binding enzyme family.</text>
</comment>
<sequence length="706" mass="76772">MWPLLPPLGRKGPPHVRRLTGLNQLPGGSCHPGLRLMSYDAGHIRTEDALGKGDVVSNESLANLLREERRFSPPAELAAHANVTAEAYEQAKADRLGFWAEQAKRLTWATEPTETLDWSNPPFAKWFADGELNVAYNCVDRHVEAGHGDRVAIHFEGEPGDSRAITYAELKDEVSKAANALTELGVRKGDRVAVYLPMIPEAAITMLACARVGAAHSVVFGGFSADAVASRIQDADAKLVVTADGGYRRGKPSALKPAIDEAVAKCPQVEHVLVVRRTGQETAFTEGRDVWWDDIVTRQSAEHTPEAFEAEHPLFILYTSGTTGKPKGILHTSGGYLTQAAYTHHAVFDLKPETDVYWCTADIGWVTGHSYIVYGPLANGATQVMYEGTPDTPHQGRFWEIVQKYGVTILYTAPTAIRTFMKWGDDIPAKFDLSSLRVLGSVGEPINPEAWVWYREHIGAGKTPIVDTWWQTETGAMMISPLPGVTETKPGSAQRPLPGIAATVVDDEANEVPNGGGGYLVLTEPWPSMLRTIWGDDQRYIDTYWSRFEGKYFAGDGAKKDDDGDIWLLGRVDDVMLVSGHNISTTEVESALVSHPSVAEAAVVGAADETTGQAIVAFVILRGSASQDESLVAELRNHVGATLGPIAKPKRILPVAELPKTRSGKIMRRLLRDVAENRELGDVTTLTDSSVMSLIQTQLPAASSED</sequence>
<keyword evidence="4 6" id="KW-0067">ATP-binding</keyword>
<dbReference type="GO" id="GO:0005524">
    <property type="term" value="F:ATP binding"/>
    <property type="evidence" value="ECO:0007669"/>
    <property type="project" value="UniProtKB-KW"/>
</dbReference>
<accession>F2RAD7</accession>
<dbReference type="eggNOG" id="COG0365">
    <property type="taxonomic scope" value="Bacteria"/>
</dbReference>
<dbReference type="PANTHER" id="PTHR24095:SF14">
    <property type="entry name" value="ACETYL-COENZYME A SYNTHETASE 1"/>
    <property type="match status" value="1"/>
</dbReference>
<dbReference type="EC" id="6.2.1.1" evidence="6"/>
<dbReference type="HOGENOM" id="CLU_000022_3_6_11"/>
<feature type="binding site" evidence="6">
    <location>
        <begin position="443"/>
        <end position="445"/>
    </location>
    <ligand>
        <name>ATP</name>
        <dbReference type="ChEBI" id="CHEBI:30616"/>
    </ligand>
</feature>
<proteinExistence type="inferred from homology"/>
<dbReference type="InterPro" id="IPR042099">
    <property type="entry name" value="ANL_N_sf"/>
</dbReference>
<dbReference type="GO" id="GO:0019427">
    <property type="term" value="P:acetyl-CoA biosynthetic process from acetate"/>
    <property type="evidence" value="ECO:0007669"/>
    <property type="project" value="UniProtKB-UniRule"/>
</dbReference>
<feature type="binding site" evidence="6">
    <location>
        <position position="367"/>
    </location>
    <ligand>
        <name>CoA</name>
        <dbReference type="ChEBI" id="CHEBI:57287"/>
    </ligand>
</feature>
<feature type="binding site" evidence="6">
    <location>
        <position position="595"/>
    </location>
    <ligand>
        <name>Mg(2+)</name>
        <dbReference type="ChEBI" id="CHEBI:18420"/>
    </ligand>
</feature>
<comment type="PTM">
    <text evidence="6">Acetylated. Deacetylation by the SIR2-homolog deacetylase activates the enzyme.</text>
</comment>
<evidence type="ECO:0000259" key="7">
    <source>
        <dbReference type="Pfam" id="PF00501"/>
    </source>
</evidence>
<dbReference type="InterPro" id="IPR045851">
    <property type="entry name" value="AMP-bd_C_sf"/>
</dbReference>
<dbReference type="GO" id="GO:0003987">
    <property type="term" value="F:acetate-CoA ligase activity"/>
    <property type="evidence" value="ECO:0007669"/>
    <property type="project" value="UniProtKB-UniRule"/>
</dbReference>
<dbReference type="InterPro" id="IPR000873">
    <property type="entry name" value="AMP-dep_synth/lig_dom"/>
</dbReference>
<comment type="function">
    <text evidence="6">Catalyzes the conversion of acetate into acetyl-CoA (AcCoA), an essential intermediate at the junction of anabolic and catabolic pathways. AcsA undergoes a two-step reaction. In the first half reaction, AcsA combines acetate with ATP to form acetyl-adenylate (AcAMP) intermediate. In the second half reaction, it can then transfer the acetyl group from AcAMP to the sulfhydryl group of CoA, forming the product AcCoA.</text>
</comment>
<dbReference type="Proteomes" id="UP000006854">
    <property type="component" value="Chromosome"/>
</dbReference>
<keyword evidence="5 6" id="KW-0007">Acetylation</keyword>
<dbReference type="SUPFAM" id="SSF56801">
    <property type="entry name" value="Acetyl-CoA synthetase-like"/>
    <property type="match status" value="1"/>
</dbReference>
<comment type="caution">
    <text evidence="6">Lacks conserved residue(s) required for the propagation of feature annotation.</text>
</comment>
<keyword evidence="11" id="KW-1185">Reference proteome</keyword>
<dbReference type="NCBIfam" id="NF001208">
    <property type="entry name" value="PRK00174.1"/>
    <property type="match status" value="1"/>
</dbReference>
<evidence type="ECO:0000256" key="5">
    <source>
        <dbReference type="ARBA" id="ARBA00022990"/>
    </source>
</evidence>
<dbReference type="PANTHER" id="PTHR24095">
    <property type="entry name" value="ACETYL-COENZYME A SYNTHETASE"/>
    <property type="match status" value="1"/>
</dbReference>
<dbReference type="Pfam" id="PF00501">
    <property type="entry name" value="AMP-binding"/>
    <property type="match status" value="1"/>
</dbReference>
<dbReference type="AlphaFoldDB" id="F2RAD7"/>
<feature type="modified residue" description="N6-acetyllysine" evidence="6">
    <location>
        <position position="665"/>
    </location>
</feature>
<dbReference type="InterPro" id="IPR011904">
    <property type="entry name" value="Ac_CoA_lig"/>
</dbReference>
<dbReference type="Gene3D" id="3.30.300.30">
    <property type="match status" value="1"/>
</dbReference>
<comment type="catalytic activity">
    <reaction evidence="6">
        <text>acetate + ATP + CoA = acetyl-CoA + AMP + diphosphate</text>
        <dbReference type="Rhea" id="RHEA:23176"/>
        <dbReference type="ChEBI" id="CHEBI:30089"/>
        <dbReference type="ChEBI" id="CHEBI:30616"/>
        <dbReference type="ChEBI" id="CHEBI:33019"/>
        <dbReference type="ChEBI" id="CHEBI:57287"/>
        <dbReference type="ChEBI" id="CHEBI:57288"/>
        <dbReference type="ChEBI" id="CHEBI:456215"/>
        <dbReference type="EC" id="6.2.1.1"/>
    </reaction>
</comment>
<reference evidence="10 11" key="1">
    <citation type="journal article" date="2011" name="BMC Genomics">
        <title>Genome-wide analysis of the role of GlnR in Streptomyces venezuelae provides new insights into global nitrogen regulation in actinomycetes.</title>
        <authorList>
            <person name="Pullan S.T."/>
            <person name="Bibb M.J."/>
            <person name="Merrick M."/>
        </authorList>
    </citation>
    <scope>NUCLEOTIDE SEQUENCE [LARGE SCALE GENOMIC DNA]</scope>
    <source>
        <strain evidence="11">ATCC 10712 / CBS 650.69 / DSM 40230 / JCM 4526 / NBRC 13096 / PD 04745</strain>
    </source>
</reference>
<feature type="binding site" evidence="6">
    <location>
        <position position="571"/>
    </location>
    <ligand>
        <name>ATP</name>
        <dbReference type="ChEBI" id="CHEBI:30616"/>
    </ligand>
</feature>
<dbReference type="FunFam" id="3.40.50.12780:FF:000001">
    <property type="entry name" value="Acetyl-coenzyme A synthetase"/>
    <property type="match status" value="1"/>
</dbReference>
<evidence type="ECO:0000256" key="2">
    <source>
        <dbReference type="ARBA" id="ARBA00022598"/>
    </source>
</evidence>
<evidence type="ECO:0000256" key="6">
    <source>
        <dbReference type="HAMAP-Rule" id="MF_01123"/>
    </source>
</evidence>
<keyword evidence="6" id="KW-0460">Magnesium</keyword>
<dbReference type="NCBIfam" id="TIGR02188">
    <property type="entry name" value="Ac_CoA_lig_AcsA"/>
    <property type="match status" value="1"/>
</dbReference>
<keyword evidence="3 6" id="KW-0547">Nucleotide-binding</keyword>
<gene>
    <name evidence="6" type="primary">acsA</name>
    <name evidence="10" type="ordered locus">SVEN_3333</name>
</gene>
<dbReference type="CDD" id="cd05966">
    <property type="entry name" value="ACS"/>
    <property type="match status" value="1"/>
</dbReference>
<evidence type="ECO:0000313" key="11">
    <source>
        <dbReference type="Proteomes" id="UP000006854"/>
    </source>
</evidence>
<evidence type="ECO:0000256" key="4">
    <source>
        <dbReference type="ARBA" id="ARBA00022840"/>
    </source>
</evidence>
<evidence type="ECO:0000259" key="8">
    <source>
        <dbReference type="Pfam" id="PF13193"/>
    </source>
</evidence>
<dbReference type="GO" id="GO:0016208">
    <property type="term" value="F:AMP binding"/>
    <property type="evidence" value="ECO:0007669"/>
    <property type="project" value="InterPro"/>
</dbReference>
<dbReference type="KEGG" id="sve:SVEN_3333"/>
<dbReference type="PATRIC" id="fig|953739.5.peg.5559"/>
<evidence type="ECO:0000259" key="9">
    <source>
        <dbReference type="Pfam" id="PF16177"/>
    </source>
</evidence>
<dbReference type="PROSITE" id="PS00455">
    <property type="entry name" value="AMP_BINDING"/>
    <property type="match status" value="1"/>
</dbReference>
<dbReference type="Pfam" id="PF16177">
    <property type="entry name" value="ACAS_N"/>
    <property type="match status" value="1"/>
</dbReference>
<keyword evidence="2 6" id="KW-0436">Ligase</keyword>
<dbReference type="STRING" id="953739.SVEN_3333"/>
<feature type="binding site" evidence="6">
    <location>
        <begin position="467"/>
        <end position="472"/>
    </location>
    <ligand>
        <name>ATP</name>
        <dbReference type="ChEBI" id="CHEBI:30616"/>
    </ligand>
</feature>
<feature type="binding site" evidence="6">
    <location>
        <position position="579"/>
    </location>
    <ligand>
        <name>CoA</name>
        <dbReference type="ChEBI" id="CHEBI:57287"/>
    </ligand>
</feature>
<feature type="binding site" evidence="6">
    <location>
        <begin position="248"/>
        <end position="251"/>
    </location>
    <ligand>
        <name>CoA</name>
        <dbReference type="ChEBI" id="CHEBI:57287"/>
    </ligand>
</feature>
<name>F2RAD7_STRVP</name>
<feature type="binding site" evidence="6">
    <location>
        <position position="593"/>
    </location>
    <ligand>
        <name>Mg(2+)</name>
        <dbReference type="ChEBI" id="CHEBI:18420"/>
    </ligand>
</feature>
<protein>
    <recommendedName>
        <fullName evidence="6">Acetyl-coenzyme A synthetase</fullName>
        <shortName evidence="6">AcCoA synthetase</shortName>
        <shortName evidence="6">Acs</shortName>
        <ecNumber evidence="6">6.2.1.1</ecNumber>
    </recommendedName>
    <alternativeName>
        <fullName evidence="6">Acetate--CoA ligase</fullName>
    </alternativeName>
    <alternativeName>
        <fullName evidence="6">Acyl-activating enzyme</fullName>
    </alternativeName>
</protein>
<feature type="binding site" evidence="6">
    <location>
        <position position="598"/>
    </location>
    <ligand>
        <name>Mg(2+)</name>
        <dbReference type="ChEBI" id="CHEBI:18420"/>
    </ligand>
</feature>
<evidence type="ECO:0000313" key="10">
    <source>
        <dbReference type="EMBL" id="CCA56619.1"/>
    </source>
</evidence>
<dbReference type="HAMAP" id="MF_01123">
    <property type="entry name" value="Ac_CoA_synth"/>
    <property type="match status" value="1"/>
</dbReference>
<dbReference type="InterPro" id="IPR020845">
    <property type="entry name" value="AMP-binding_CS"/>
</dbReference>
<feature type="binding site" evidence="6">
    <location>
        <position position="556"/>
    </location>
    <ligand>
        <name>ATP</name>
        <dbReference type="ChEBI" id="CHEBI:30616"/>
    </ligand>
</feature>
<dbReference type="InterPro" id="IPR025110">
    <property type="entry name" value="AMP-bd_C"/>
</dbReference>
<feature type="domain" description="AMP-dependent synthetase/ligase" evidence="7">
    <location>
        <begin position="145"/>
        <end position="526"/>
    </location>
</feature>
<feature type="domain" description="AMP-binding enzyme C-terminal" evidence="8">
    <location>
        <begin position="587"/>
        <end position="665"/>
    </location>
</feature>
<feature type="domain" description="Acetyl-coenzyme A synthetase N-terminal" evidence="9">
    <location>
        <begin position="85"/>
        <end position="138"/>
    </location>
</feature>
<keyword evidence="6" id="KW-0479">Metal-binding</keyword>
<evidence type="ECO:0000256" key="1">
    <source>
        <dbReference type="ARBA" id="ARBA00006432"/>
    </source>
</evidence>
<dbReference type="Gene3D" id="3.40.50.12780">
    <property type="entry name" value="N-terminal domain of ligase-like"/>
    <property type="match status" value="1"/>
</dbReference>
<dbReference type="Pfam" id="PF13193">
    <property type="entry name" value="AMP-binding_C"/>
    <property type="match status" value="1"/>
</dbReference>